<keyword evidence="2" id="KW-1185">Reference proteome</keyword>
<evidence type="ECO:0000313" key="1">
    <source>
        <dbReference type="EMBL" id="OAA61765.1"/>
    </source>
</evidence>
<protein>
    <submittedName>
        <fullName evidence="1">Nucleoside-diphosphate-sugar epimerase</fullName>
    </submittedName>
</protein>
<dbReference type="STRING" id="1081102.A0A167UP89"/>
<evidence type="ECO:0000313" key="2">
    <source>
        <dbReference type="Proteomes" id="UP000076874"/>
    </source>
</evidence>
<dbReference type="Gene3D" id="3.40.50.720">
    <property type="entry name" value="NAD(P)-binding Rossmann-like Domain"/>
    <property type="match status" value="1"/>
</dbReference>
<dbReference type="PANTHER" id="PTHR14097:SF8">
    <property type="entry name" value="NAD(P)-BINDING DOMAIN-CONTAINING PROTEIN"/>
    <property type="match status" value="1"/>
</dbReference>
<dbReference type="SUPFAM" id="SSF51735">
    <property type="entry name" value="NAD(P)-binding Rossmann-fold domains"/>
    <property type="match status" value="1"/>
</dbReference>
<dbReference type="InterPro" id="IPR036291">
    <property type="entry name" value="NAD(P)-bd_dom_sf"/>
</dbReference>
<dbReference type="PANTHER" id="PTHR14097">
    <property type="entry name" value="OXIDOREDUCTASE HTATIP2"/>
    <property type="match status" value="1"/>
</dbReference>
<organism evidence="1 2">
    <name type="scientific">Niveomyces insectorum RCEF 264</name>
    <dbReference type="NCBI Taxonomy" id="1081102"/>
    <lineage>
        <taxon>Eukaryota</taxon>
        <taxon>Fungi</taxon>
        <taxon>Dikarya</taxon>
        <taxon>Ascomycota</taxon>
        <taxon>Pezizomycotina</taxon>
        <taxon>Sordariomycetes</taxon>
        <taxon>Hypocreomycetidae</taxon>
        <taxon>Hypocreales</taxon>
        <taxon>Cordycipitaceae</taxon>
        <taxon>Niveomyces</taxon>
    </lineage>
</organism>
<dbReference type="AlphaFoldDB" id="A0A167UP89"/>
<reference evidence="1 2" key="1">
    <citation type="journal article" date="2016" name="Genome Biol. Evol.">
        <title>Divergent and convergent evolution of fungal pathogenicity.</title>
        <authorList>
            <person name="Shang Y."/>
            <person name="Xiao G."/>
            <person name="Zheng P."/>
            <person name="Cen K."/>
            <person name="Zhan S."/>
            <person name="Wang C."/>
        </authorList>
    </citation>
    <scope>NUCLEOTIDE SEQUENCE [LARGE SCALE GENOMIC DNA]</scope>
    <source>
        <strain evidence="1 2">RCEF 264</strain>
    </source>
</reference>
<accession>A0A167UP89</accession>
<gene>
    <name evidence="1" type="ORF">SPI_04624</name>
</gene>
<name>A0A167UP89_9HYPO</name>
<sequence>MHLILTGATGLVGSGVLDAMLAMPEITRISILSRRPVPQLEARVQARDPLVVADPARVQVLQHTDFATYSDAVLESLRGATGVVWALGISQTAVSKEDYVTITYDYPLAAAKAFQRIPQDNKDAQRQPFRFVYVSGEGATATPGPLTTLYGRVKGETETALAKLTNDSSSNNNSNNALVGVSVRPAAVDATHHPAIQPYVPQLSLAFRALRVVVLPALRTVYSAMISPTRPLGQFLAEVAMGKHDDRINGAAAVPGVEHMGKFAIVSNVAFRRIAGLDGRGQGNGKI</sequence>
<proteinExistence type="predicted"/>
<dbReference type="EMBL" id="AZHD01000007">
    <property type="protein sequence ID" value="OAA61765.1"/>
    <property type="molecule type" value="Genomic_DNA"/>
</dbReference>
<comment type="caution">
    <text evidence="1">The sequence shown here is derived from an EMBL/GenBank/DDBJ whole genome shotgun (WGS) entry which is preliminary data.</text>
</comment>
<dbReference type="OrthoDB" id="9975943at2759"/>
<dbReference type="Proteomes" id="UP000076874">
    <property type="component" value="Unassembled WGS sequence"/>
</dbReference>